<proteinExistence type="predicted"/>
<dbReference type="HOGENOM" id="CLU_095762_0_0_1"/>
<reference evidence="2 3" key="1">
    <citation type="journal article" date="2014" name="BMC Genomics">
        <title>Genome sequencing of four Aureobasidium pullulans varieties: biotechnological potential, stress tolerance, and description of new species.</title>
        <authorList>
            <person name="Gostin Ar C."/>
            <person name="Ohm R.A."/>
            <person name="Kogej T."/>
            <person name="Sonjak S."/>
            <person name="Turk M."/>
            <person name="Zajc J."/>
            <person name="Zalar P."/>
            <person name="Grube M."/>
            <person name="Sun H."/>
            <person name="Han J."/>
            <person name="Sharma A."/>
            <person name="Chiniquy J."/>
            <person name="Ngan C.Y."/>
            <person name="Lipzen A."/>
            <person name="Barry K."/>
            <person name="Grigoriev I.V."/>
            <person name="Gunde-Cimerman N."/>
        </authorList>
    </citation>
    <scope>NUCLEOTIDE SEQUENCE [LARGE SCALE GENOMIC DNA]</scope>
    <source>
        <strain evidence="2 3">CBS 110374</strain>
    </source>
</reference>
<dbReference type="Proteomes" id="UP000030672">
    <property type="component" value="Unassembled WGS sequence"/>
</dbReference>
<dbReference type="EMBL" id="KL584826">
    <property type="protein sequence ID" value="KEQ65924.1"/>
    <property type="molecule type" value="Genomic_DNA"/>
</dbReference>
<feature type="region of interest" description="Disordered" evidence="1">
    <location>
        <begin position="73"/>
        <end position="121"/>
    </location>
</feature>
<gene>
    <name evidence="2" type="ORF">M437DRAFT_63460</name>
</gene>
<feature type="compositionally biased region" description="Low complexity" evidence="1">
    <location>
        <begin position="174"/>
        <end position="189"/>
    </location>
</feature>
<accession>A0A074W2Z4</accession>
<dbReference type="GeneID" id="63917630"/>
<keyword evidence="3" id="KW-1185">Reference proteome</keyword>
<evidence type="ECO:0000313" key="2">
    <source>
        <dbReference type="EMBL" id="KEQ65924.1"/>
    </source>
</evidence>
<name>A0A074W2Z4_AURM1</name>
<dbReference type="RefSeq" id="XP_040882947.1">
    <property type="nucleotide sequence ID" value="XM_041024257.1"/>
</dbReference>
<organism evidence="2 3">
    <name type="scientific">Aureobasidium melanogenum (strain CBS 110374)</name>
    <name type="common">Aureobasidium pullulans var. melanogenum</name>
    <dbReference type="NCBI Taxonomy" id="1043003"/>
    <lineage>
        <taxon>Eukaryota</taxon>
        <taxon>Fungi</taxon>
        <taxon>Dikarya</taxon>
        <taxon>Ascomycota</taxon>
        <taxon>Pezizomycotina</taxon>
        <taxon>Dothideomycetes</taxon>
        <taxon>Dothideomycetidae</taxon>
        <taxon>Dothideales</taxon>
        <taxon>Saccotheciaceae</taxon>
        <taxon>Aureobasidium</taxon>
    </lineage>
</organism>
<feature type="compositionally biased region" description="Low complexity" evidence="1">
    <location>
        <begin position="73"/>
        <end position="88"/>
    </location>
</feature>
<evidence type="ECO:0000256" key="1">
    <source>
        <dbReference type="SAM" id="MobiDB-lite"/>
    </source>
</evidence>
<feature type="region of interest" description="Disordered" evidence="1">
    <location>
        <begin position="163"/>
        <end position="194"/>
    </location>
</feature>
<protein>
    <submittedName>
        <fullName evidence="2">Uncharacterized protein</fullName>
    </submittedName>
</protein>
<sequence>MCVANLNVSTQPCSHRWYTLVKPCSSTTNLSNCPSKLALEGWETRLESCPWCDDSASDSGILDDSTHRLFGGSVSRSRSGSLGTSGTSAMPIAAERHRRQSSATNSTTSLSKESSSRFTQDEDVMVEGLGRGEKARMMNWRLDVYLMAHPERKQSIVQEIEGVAPESSVPEPNGLSRSGSIRRSGSMLGRKMRKGMRLSKTIFKG</sequence>
<evidence type="ECO:0000313" key="3">
    <source>
        <dbReference type="Proteomes" id="UP000030672"/>
    </source>
</evidence>
<dbReference type="AlphaFoldDB" id="A0A074W2Z4"/>
<feature type="compositionally biased region" description="Low complexity" evidence="1">
    <location>
        <begin position="104"/>
        <end position="118"/>
    </location>
</feature>